<comment type="cofactor">
    <cofactor evidence="1">
        <name>Mg(2+)</name>
        <dbReference type="ChEBI" id="CHEBI:18420"/>
    </cofactor>
</comment>
<dbReference type="CDD" id="cd05403">
    <property type="entry name" value="NT_KNTase_like"/>
    <property type="match status" value="1"/>
</dbReference>
<feature type="compositionally biased region" description="Basic and acidic residues" evidence="8">
    <location>
        <begin position="13"/>
        <end position="22"/>
    </location>
</feature>
<keyword evidence="6" id="KW-0067">ATP-binding</keyword>
<evidence type="ECO:0000259" key="9">
    <source>
        <dbReference type="Pfam" id="PF18765"/>
    </source>
</evidence>
<dbReference type="GO" id="GO:0046872">
    <property type="term" value="F:metal ion binding"/>
    <property type="evidence" value="ECO:0007669"/>
    <property type="project" value="UniProtKB-KW"/>
</dbReference>
<keyword evidence="7" id="KW-0460">Magnesium</keyword>
<keyword evidence="2" id="KW-0808">Transferase</keyword>
<evidence type="ECO:0000256" key="6">
    <source>
        <dbReference type="ARBA" id="ARBA00022840"/>
    </source>
</evidence>
<dbReference type="SUPFAM" id="SSF81301">
    <property type="entry name" value="Nucleotidyltransferase"/>
    <property type="match status" value="1"/>
</dbReference>
<dbReference type="GO" id="GO:0005524">
    <property type="term" value="F:ATP binding"/>
    <property type="evidence" value="ECO:0007669"/>
    <property type="project" value="UniProtKB-KW"/>
</dbReference>
<geneLocation type="plasmid" evidence="10">
    <name>unnamed5</name>
</geneLocation>
<evidence type="ECO:0000256" key="1">
    <source>
        <dbReference type="ARBA" id="ARBA00001946"/>
    </source>
</evidence>
<sequence>MILGPTEATTRTMTDDRDKPDTGKTLGEALREMGFEPAAVPPLKIRSGAPATRRLKLHPLPGTLRHVRATVLNMKDDLEARGIVHVWVYGSVARQSQREDSDVDLIVEIAPEAGMTHTGLARLQADLSDALQRRADLTRWHSLKDRAGETARQEAVLIF</sequence>
<keyword evidence="4" id="KW-0479">Metal-binding</keyword>
<evidence type="ECO:0000256" key="4">
    <source>
        <dbReference type="ARBA" id="ARBA00022723"/>
    </source>
</evidence>
<dbReference type="Gene3D" id="3.30.460.10">
    <property type="entry name" value="Beta Polymerase, domain 2"/>
    <property type="match status" value="1"/>
</dbReference>
<dbReference type="InterPro" id="IPR052038">
    <property type="entry name" value="Type-VII_TA_antitoxin"/>
</dbReference>
<dbReference type="AlphaFoldDB" id="A0A1B2F072"/>
<feature type="region of interest" description="Disordered" evidence="8">
    <location>
        <begin position="1"/>
        <end position="25"/>
    </location>
</feature>
<dbReference type="GO" id="GO:0016779">
    <property type="term" value="F:nucleotidyltransferase activity"/>
    <property type="evidence" value="ECO:0007669"/>
    <property type="project" value="UniProtKB-KW"/>
</dbReference>
<evidence type="ECO:0000256" key="5">
    <source>
        <dbReference type="ARBA" id="ARBA00022741"/>
    </source>
</evidence>
<keyword evidence="5" id="KW-0547">Nucleotide-binding</keyword>
<keyword evidence="10" id="KW-0614">Plasmid</keyword>
<dbReference type="PANTHER" id="PTHR33571:SF12">
    <property type="entry name" value="BSL3053 PROTEIN"/>
    <property type="match status" value="1"/>
</dbReference>
<name>A0A1B2F072_9HYPH</name>
<proteinExistence type="predicted"/>
<evidence type="ECO:0000256" key="8">
    <source>
        <dbReference type="SAM" id="MobiDB-lite"/>
    </source>
</evidence>
<gene>
    <name evidence="10" type="ORF">BB934_45840</name>
</gene>
<reference evidence="10" key="1">
    <citation type="submission" date="2016-07" db="EMBL/GenBank/DDBJ databases">
        <title>Microvirga ossetica sp. nov. a new species of rhizobia isolated from root nodules of the legume species Vicia alpestris Steven originated from North Ossetia region in the Caucasus.</title>
        <authorList>
            <person name="Safronova V.I."/>
            <person name="Kuznetsova I.G."/>
            <person name="Sazanova A.L."/>
            <person name="Belimov A."/>
            <person name="Andronov E."/>
            <person name="Osledkin Y.S."/>
            <person name="Onishchuk O.P."/>
            <person name="Kurchak O.N."/>
            <person name="Shaposhnikov A.I."/>
            <person name="Willems A."/>
            <person name="Tikhonovich I.A."/>
        </authorList>
    </citation>
    <scope>NUCLEOTIDE SEQUENCE [LARGE SCALE GENOMIC DNA]</scope>
    <source>
        <strain evidence="10">V5/3M</strain>
        <plasmid evidence="10">unnamed5</plasmid>
    </source>
</reference>
<evidence type="ECO:0000256" key="2">
    <source>
        <dbReference type="ARBA" id="ARBA00022679"/>
    </source>
</evidence>
<organism evidence="10">
    <name type="scientific">Microvirga ossetica</name>
    <dbReference type="NCBI Taxonomy" id="1882682"/>
    <lineage>
        <taxon>Bacteria</taxon>
        <taxon>Pseudomonadati</taxon>
        <taxon>Pseudomonadota</taxon>
        <taxon>Alphaproteobacteria</taxon>
        <taxon>Hyphomicrobiales</taxon>
        <taxon>Methylobacteriaceae</taxon>
        <taxon>Microvirga</taxon>
    </lineage>
</organism>
<protein>
    <recommendedName>
        <fullName evidence="9">Polymerase beta nucleotidyltransferase domain-containing protein</fullName>
    </recommendedName>
</protein>
<dbReference type="InterPro" id="IPR041633">
    <property type="entry name" value="Polbeta"/>
</dbReference>
<feature type="domain" description="Polymerase beta nucleotidyltransferase" evidence="9">
    <location>
        <begin position="82"/>
        <end position="158"/>
    </location>
</feature>
<evidence type="ECO:0000256" key="7">
    <source>
        <dbReference type="ARBA" id="ARBA00022842"/>
    </source>
</evidence>
<dbReference type="Pfam" id="PF18765">
    <property type="entry name" value="Polbeta"/>
    <property type="match status" value="1"/>
</dbReference>
<keyword evidence="3" id="KW-0548">Nucleotidyltransferase</keyword>
<dbReference type="InterPro" id="IPR043519">
    <property type="entry name" value="NT_sf"/>
</dbReference>
<evidence type="ECO:0000313" key="10">
    <source>
        <dbReference type="EMBL" id="ANY85543.1"/>
    </source>
</evidence>
<dbReference type="KEGG" id="moc:BB934_45840"/>
<dbReference type="PANTHER" id="PTHR33571">
    <property type="entry name" value="SSL8005 PROTEIN"/>
    <property type="match status" value="1"/>
</dbReference>
<evidence type="ECO:0000256" key="3">
    <source>
        <dbReference type="ARBA" id="ARBA00022695"/>
    </source>
</evidence>
<dbReference type="EMBL" id="CP016621">
    <property type="protein sequence ID" value="ANY85543.1"/>
    <property type="molecule type" value="Genomic_DNA"/>
</dbReference>
<accession>A0A1B2F072</accession>